<proteinExistence type="predicted"/>
<gene>
    <name evidence="1" type="ORF">AAG747_25035</name>
</gene>
<dbReference type="AlphaFoldDB" id="A0AAW9S4U0"/>
<dbReference type="GO" id="GO:0042834">
    <property type="term" value="F:peptidoglycan binding"/>
    <property type="evidence" value="ECO:0007669"/>
    <property type="project" value="InterPro"/>
</dbReference>
<comment type="caution">
    <text evidence="1">The sequence shown here is derived from an EMBL/GenBank/DDBJ whole genome shotgun (WGS) entry which is preliminary data.</text>
</comment>
<evidence type="ECO:0000313" key="1">
    <source>
        <dbReference type="EMBL" id="MEN7551207.1"/>
    </source>
</evidence>
<keyword evidence="2" id="KW-1185">Reference proteome</keyword>
<dbReference type="InterPro" id="IPR036680">
    <property type="entry name" value="SPOR-like_sf"/>
</dbReference>
<reference evidence="1 2" key="1">
    <citation type="submission" date="2024-04" db="EMBL/GenBank/DDBJ databases">
        <title>Novel genus in family Flammeovirgaceae.</title>
        <authorList>
            <person name="Nguyen T.H."/>
            <person name="Vuong T.Q."/>
            <person name="Le H."/>
            <person name="Kim S.-G."/>
        </authorList>
    </citation>
    <scope>NUCLEOTIDE SEQUENCE [LARGE SCALE GENOMIC DNA]</scope>
    <source>
        <strain evidence="1 2">JCM 23209</strain>
    </source>
</reference>
<name>A0AAW9S4U0_9BACT</name>
<dbReference type="RefSeq" id="WP_346823988.1">
    <property type="nucleotide sequence ID" value="NZ_JBDKWZ010000020.1"/>
</dbReference>
<dbReference type="Proteomes" id="UP001403385">
    <property type="component" value="Unassembled WGS sequence"/>
</dbReference>
<sequence length="495" mass="57575">MSNDITQHQYKRKNKHMLLRIKSLHLFGFMFICCLLSCGGEKRFSARVPYAIEIHRYRLYQQAEKAQKRLTEMEINAYLIASETEDEGRWYHLVAGAEKDLETMMSQKIVLEDKHGLQDIRIVNFNKLSSNMVEMGEVPQEQVATVAPNLPEAGKQLLEKLPYLSEYHLRSFTLLMQPDSISILSFPSVRDLFLDLPRGIAPKELWTMGSSLAEVVYEDALMGRKLTVHALKTSPEKVTHENLMEYFAQVILDTRVYEFEEKLPVESGSFATLKGYLVNITPRPDQLKRYLLLMDPAQEYVFFIQDSGESDKVMREVSESFGKENLKHYLEFNNTFQMLPETAMNSSLLVSKIQFIDGGSNRHFRRFRGHYEAKFRFYQPGNGLWKLSFGWMNNPVVSQRYFDYKYAGVKAQQTDTLHLYGQNALLHYAKTRDAKSRKYSMQPRRLQFCTDLYAGEYYQHVGIDKETLEKEVAEFQFGKGFRKTGFFAGWLSGDF</sequence>
<evidence type="ECO:0000313" key="2">
    <source>
        <dbReference type="Proteomes" id="UP001403385"/>
    </source>
</evidence>
<dbReference type="EMBL" id="JBDKWZ010000020">
    <property type="protein sequence ID" value="MEN7551207.1"/>
    <property type="molecule type" value="Genomic_DNA"/>
</dbReference>
<dbReference type="SUPFAM" id="SSF110997">
    <property type="entry name" value="Sporulation related repeat"/>
    <property type="match status" value="1"/>
</dbReference>
<accession>A0AAW9S4U0</accession>
<protein>
    <submittedName>
        <fullName evidence="1">Uncharacterized protein</fullName>
    </submittedName>
</protein>
<organism evidence="1 2">
    <name type="scientific">Rapidithrix thailandica</name>
    <dbReference type="NCBI Taxonomy" id="413964"/>
    <lineage>
        <taxon>Bacteria</taxon>
        <taxon>Pseudomonadati</taxon>
        <taxon>Bacteroidota</taxon>
        <taxon>Cytophagia</taxon>
        <taxon>Cytophagales</taxon>
        <taxon>Flammeovirgaceae</taxon>
        <taxon>Rapidithrix</taxon>
    </lineage>
</organism>